<keyword evidence="5 8" id="KW-0255">Endonuclease</keyword>
<dbReference type="PANTHER" id="PTHR46018">
    <property type="entry name" value="ZINC PHOSPHODIESTERASE ELAC PROTEIN 1"/>
    <property type="match status" value="1"/>
</dbReference>
<comment type="subunit">
    <text evidence="1 8">Homodimer.</text>
</comment>
<evidence type="ECO:0000256" key="8">
    <source>
        <dbReference type="HAMAP-Rule" id="MF_01818"/>
    </source>
</evidence>
<keyword evidence="3 8" id="KW-0540">Nuclease</keyword>
<evidence type="ECO:0000256" key="3">
    <source>
        <dbReference type="ARBA" id="ARBA00022722"/>
    </source>
</evidence>
<protein>
    <recommendedName>
        <fullName evidence="8">Ribonuclease Z</fullName>
        <shortName evidence="8">RNase Z</shortName>
        <ecNumber evidence="8">3.1.26.11</ecNumber>
    </recommendedName>
    <alternativeName>
        <fullName evidence="8">tRNA 3 endonuclease</fullName>
    </alternativeName>
    <alternativeName>
        <fullName evidence="8">tRNase Z</fullName>
    </alternativeName>
</protein>
<keyword evidence="2 8" id="KW-0819">tRNA processing</keyword>
<comment type="cofactor">
    <cofactor evidence="8">
        <name>Zn(2+)</name>
        <dbReference type="ChEBI" id="CHEBI:29105"/>
    </cofactor>
    <text evidence="8">Binds 2 Zn(2+) ions.</text>
</comment>
<evidence type="ECO:0000313" key="9">
    <source>
        <dbReference type="EMBL" id="QPI49858.1"/>
    </source>
</evidence>
<comment type="function">
    <text evidence="8">Zinc phosphodiesterase, which displays some tRNA 3'-processing endonuclease activity. Probably involved in tRNA maturation, by removing a 3'-trailer from precursor tRNA.</text>
</comment>
<evidence type="ECO:0000313" key="10">
    <source>
        <dbReference type="Proteomes" id="UP000662888"/>
    </source>
</evidence>
<dbReference type="CDD" id="cd07717">
    <property type="entry name" value="RNaseZ_ZiPD-like_MBL-fold"/>
    <property type="match status" value="1"/>
</dbReference>
<dbReference type="InterPro" id="IPR036866">
    <property type="entry name" value="RibonucZ/Hydroxyglut_hydro"/>
</dbReference>
<feature type="binding site" evidence="8">
    <location>
        <position position="212"/>
    </location>
    <ligand>
        <name>Zn(2+)</name>
        <dbReference type="ChEBI" id="CHEBI:29105"/>
        <label>2</label>
        <note>catalytic</note>
    </ligand>
</feature>
<evidence type="ECO:0000256" key="2">
    <source>
        <dbReference type="ARBA" id="ARBA00022694"/>
    </source>
</evidence>
<dbReference type="HAMAP" id="MF_01818">
    <property type="entry name" value="RNase_Z_BN"/>
    <property type="match status" value="1"/>
</dbReference>
<keyword evidence="4 8" id="KW-0479">Metal-binding</keyword>
<feature type="binding site" evidence="8">
    <location>
        <position position="67"/>
    </location>
    <ligand>
        <name>Zn(2+)</name>
        <dbReference type="ChEBI" id="CHEBI:29105"/>
        <label>2</label>
        <note>catalytic</note>
    </ligand>
</feature>
<dbReference type="PANTHER" id="PTHR46018:SF2">
    <property type="entry name" value="ZINC PHOSPHODIESTERASE ELAC PROTEIN 1"/>
    <property type="match status" value="1"/>
</dbReference>
<feature type="binding site" evidence="8">
    <location>
        <position position="65"/>
    </location>
    <ligand>
        <name>Zn(2+)</name>
        <dbReference type="ChEBI" id="CHEBI:29105"/>
        <label>1</label>
        <note>catalytic</note>
    </ligand>
</feature>
<comment type="catalytic activity">
    <reaction evidence="8">
        <text>Endonucleolytic cleavage of RNA, removing extra 3' nucleotides from tRNA precursor, generating 3' termini of tRNAs. A 3'-hydroxy group is left at the tRNA terminus and a 5'-phosphoryl group is left at the trailer molecule.</text>
        <dbReference type="EC" id="3.1.26.11"/>
    </reaction>
</comment>
<dbReference type="Proteomes" id="UP000662888">
    <property type="component" value="Chromosome"/>
</dbReference>
<dbReference type="EC" id="3.1.26.11" evidence="8"/>
<keyword evidence="10" id="KW-1185">Reference proteome</keyword>
<sequence>MFKLTFLGTSSGVPTKNRNVTALALQTSLNRDWWLIDCGEGTQHRLQHIALTVHDLAGICITHIHGDHSYGLPGFLASAAMGGRKRPLILIAPLGVKAWLDATMLHTELFLPFALIHVDVAGEQQVHQEPGLTIERHNLSHRAPSVGFRFAVETTKWKLDSAALCARGVPSGPLWGKLQAGHDVTLDDGTTLAAADFRVADVQRAVAVIGGDNDTPALLGQACADAQVLVHEATYTEAILQKVGPGPTHSSVQRVAQFATECGLPNLILTHFSPRYDNPEGMAELEAEARQHYAGKLFLAQDFASYELDAAGGVLELSVLGSCGATR</sequence>
<keyword evidence="7 8" id="KW-0862">Zinc</keyword>
<feature type="binding site" evidence="8">
    <location>
        <position position="141"/>
    </location>
    <ligand>
        <name>Zn(2+)</name>
        <dbReference type="ChEBI" id="CHEBI:29105"/>
        <label>1</label>
        <note>catalytic</note>
    </ligand>
</feature>
<feature type="binding site" evidence="8">
    <location>
        <position position="63"/>
    </location>
    <ligand>
        <name>Zn(2+)</name>
        <dbReference type="ChEBI" id="CHEBI:29105"/>
        <label>1</label>
        <note>catalytic</note>
    </ligand>
</feature>
<proteinExistence type="inferred from homology"/>
<evidence type="ECO:0000256" key="7">
    <source>
        <dbReference type="ARBA" id="ARBA00022833"/>
    </source>
</evidence>
<dbReference type="EMBL" id="CP065053">
    <property type="protein sequence ID" value="QPI49858.1"/>
    <property type="molecule type" value="Genomic_DNA"/>
</dbReference>
<organism evidence="9 10">
    <name type="scientific">Massilia antarctica</name>
    <dbReference type="NCBI Taxonomy" id="2765360"/>
    <lineage>
        <taxon>Bacteria</taxon>
        <taxon>Pseudomonadati</taxon>
        <taxon>Pseudomonadota</taxon>
        <taxon>Betaproteobacteria</taxon>
        <taxon>Burkholderiales</taxon>
        <taxon>Oxalobacteraceae</taxon>
        <taxon>Telluria group</taxon>
        <taxon>Massilia</taxon>
    </lineage>
</organism>
<dbReference type="SUPFAM" id="SSF56281">
    <property type="entry name" value="Metallo-hydrolase/oxidoreductase"/>
    <property type="match status" value="1"/>
</dbReference>
<dbReference type="InterPro" id="IPR013471">
    <property type="entry name" value="RNase_Z/BN"/>
</dbReference>
<feature type="binding site" evidence="8">
    <location>
        <position position="212"/>
    </location>
    <ligand>
        <name>Zn(2+)</name>
        <dbReference type="ChEBI" id="CHEBI:29105"/>
        <label>1</label>
        <note>catalytic</note>
    </ligand>
</feature>
<gene>
    <name evidence="8" type="primary">rnz</name>
    <name evidence="9" type="ORF">IV454_31370</name>
</gene>
<evidence type="ECO:0000256" key="4">
    <source>
        <dbReference type="ARBA" id="ARBA00022723"/>
    </source>
</evidence>
<dbReference type="Gene3D" id="3.60.15.10">
    <property type="entry name" value="Ribonuclease Z/Hydroxyacylglutathione hydrolase-like"/>
    <property type="match status" value="1"/>
</dbReference>
<feature type="active site" description="Proton acceptor" evidence="8">
    <location>
        <position position="67"/>
    </location>
</feature>
<feature type="binding site" evidence="8">
    <location>
        <position position="271"/>
    </location>
    <ligand>
        <name>Zn(2+)</name>
        <dbReference type="ChEBI" id="CHEBI:29105"/>
        <label>2</label>
        <note>catalytic</note>
    </ligand>
</feature>
<evidence type="ECO:0000256" key="6">
    <source>
        <dbReference type="ARBA" id="ARBA00022801"/>
    </source>
</evidence>
<evidence type="ECO:0000256" key="5">
    <source>
        <dbReference type="ARBA" id="ARBA00022759"/>
    </source>
</evidence>
<evidence type="ECO:0000256" key="1">
    <source>
        <dbReference type="ARBA" id="ARBA00011738"/>
    </source>
</evidence>
<feature type="binding site" evidence="8">
    <location>
        <position position="68"/>
    </location>
    <ligand>
        <name>Zn(2+)</name>
        <dbReference type="ChEBI" id="CHEBI:29105"/>
        <label>2</label>
        <note>catalytic</note>
    </ligand>
</feature>
<keyword evidence="6 8" id="KW-0378">Hydrolase</keyword>
<name>A0AA48WDN4_9BURK</name>
<accession>A0AA48WDN4</accession>
<dbReference type="RefSeq" id="WP_206089476.1">
    <property type="nucleotide sequence ID" value="NZ_CP065053.1"/>
</dbReference>
<comment type="similarity">
    <text evidence="8">Belongs to the RNase Z family.</text>
</comment>
<reference evidence="9 10" key="1">
    <citation type="submission" date="2020-11" db="EMBL/GenBank/DDBJ databases">
        <authorList>
            <person name="Sun Q."/>
        </authorList>
    </citation>
    <scope>NUCLEOTIDE SEQUENCE [LARGE SCALE GENOMIC DNA]</scope>
    <source>
        <strain evidence="9 10">P8398</strain>
    </source>
</reference>
<dbReference type="Pfam" id="PF23023">
    <property type="entry name" value="Anti-Pycsar_Apyc1"/>
    <property type="match status" value="1"/>
</dbReference>